<dbReference type="EMBL" id="LVJZ01000003">
    <property type="protein sequence ID" value="ODB95826.1"/>
    <property type="molecule type" value="Genomic_DNA"/>
</dbReference>
<dbReference type="InterPro" id="IPR005358">
    <property type="entry name" value="Puta_zinc/iron-chelating_dom"/>
</dbReference>
<evidence type="ECO:0000313" key="1">
    <source>
        <dbReference type="EMBL" id="ODB95826.1"/>
    </source>
</evidence>
<keyword evidence="2" id="KW-1185">Reference proteome</keyword>
<accession>A0A1E2UM48</accession>
<dbReference type="Pfam" id="PF03692">
    <property type="entry name" value="CxxCxxCC"/>
    <property type="match status" value="1"/>
</dbReference>
<sequence length="297" mass="34397">MMSEKFDIPYKSSFVPAVLEPSAKIKFNCHKGISCFNACCKHADIQLTPYDILRLKENLGISATEFLKNHTVPFEMDKDGVPGVKLRTDHGGACHFVSDEGCSVYKDRPTACRYYPIGHMALKEVDAPEDEIRYFLIQEDHCKGHGEACEIAVDDYRDEQETGLYDQVNREWLQLMLKKRSAGPTIGRPSDTSLQFFFMCCYDLDRLRRFVLADPFKASYDMKDAFYETVEKEDLALMQFGVRLLKQVLFGDVTIPLKERAVEKRVKQRRDILEMRKKAEIELYKRKQEQQMKDALS</sequence>
<dbReference type="PANTHER" id="PTHR35866">
    <property type="entry name" value="PUTATIVE-RELATED"/>
    <property type="match status" value="1"/>
</dbReference>
<comment type="caution">
    <text evidence="1">The sequence shown here is derived from an EMBL/GenBank/DDBJ whole genome shotgun (WGS) entry which is preliminary data.</text>
</comment>
<dbReference type="GO" id="GO:0008168">
    <property type="term" value="F:methyltransferase activity"/>
    <property type="evidence" value="ECO:0007669"/>
    <property type="project" value="UniProtKB-KW"/>
</dbReference>
<dbReference type="AlphaFoldDB" id="A0A1E2UM48"/>
<organism evidence="1 2">
    <name type="scientific">Candidatus Thiodiazotropha endoloripes</name>
    <dbReference type="NCBI Taxonomy" id="1818881"/>
    <lineage>
        <taxon>Bacteria</taxon>
        <taxon>Pseudomonadati</taxon>
        <taxon>Pseudomonadota</taxon>
        <taxon>Gammaproteobacteria</taxon>
        <taxon>Chromatiales</taxon>
        <taxon>Sedimenticolaceae</taxon>
        <taxon>Candidatus Thiodiazotropha</taxon>
    </lineage>
</organism>
<keyword evidence="1" id="KW-0808">Transferase</keyword>
<reference evidence="1 2" key="1">
    <citation type="submission" date="2016-03" db="EMBL/GenBank/DDBJ databases">
        <title>Chemosynthetic sulphur-oxidizing symbionts of marine invertebrate animals are capable of nitrogen fixation.</title>
        <authorList>
            <person name="Petersen J.M."/>
            <person name="Kemper A."/>
            <person name="Gruber-Vodicka H."/>
            <person name="Cardini U."/>
            <person name="Geest Mvander."/>
            <person name="Kleiner M."/>
            <person name="Bulgheresi S."/>
            <person name="Fussmann M."/>
            <person name="Herbold C."/>
            <person name="Seah B.K.B."/>
            <person name="Antony C.Paul."/>
            <person name="Liu D."/>
            <person name="Belitz A."/>
            <person name="Weber M."/>
        </authorList>
    </citation>
    <scope>NUCLEOTIDE SEQUENCE [LARGE SCALE GENOMIC DNA]</scope>
    <source>
        <strain evidence="1">G_D</strain>
    </source>
</reference>
<keyword evidence="1" id="KW-0489">Methyltransferase</keyword>
<dbReference type="Proteomes" id="UP000094849">
    <property type="component" value="Unassembled WGS sequence"/>
</dbReference>
<protein>
    <submittedName>
        <fullName evidence="1">50S rRNA methyltransferase</fullName>
    </submittedName>
</protein>
<dbReference type="PANTHER" id="PTHR35866:SF1">
    <property type="entry name" value="YKGJ FAMILY CYSTEINE CLUSTER PROTEIN"/>
    <property type="match status" value="1"/>
</dbReference>
<evidence type="ECO:0000313" key="2">
    <source>
        <dbReference type="Proteomes" id="UP000094849"/>
    </source>
</evidence>
<proteinExistence type="predicted"/>
<name>A0A1E2UM48_9GAMM</name>
<gene>
    <name evidence="1" type="ORF">A3196_03090</name>
</gene>
<dbReference type="STRING" id="1818881.A3196_03090"/>
<dbReference type="GO" id="GO:0032259">
    <property type="term" value="P:methylation"/>
    <property type="evidence" value="ECO:0007669"/>
    <property type="project" value="UniProtKB-KW"/>
</dbReference>